<dbReference type="InterPro" id="IPR003309">
    <property type="entry name" value="SCAN_dom"/>
</dbReference>
<dbReference type="PROSITE" id="PS50804">
    <property type="entry name" value="SCAN_BOX"/>
    <property type="match status" value="1"/>
</dbReference>
<dbReference type="EMBL" id="MKHE01000013">
    <property type="protein sequence ID" value="OWK08736.1"/>
    <property type="molecule type" value="Genomic_DNA"/>
</dbReference>
<keyword evidence="4" id="KW-1185">Reference proteome</keyword>
<evidence type="ECO:0000313" key="3">
    <source>
        <dbReference type="EMBL" id="OWK08736.1"/>
    </source>
</evidence>
<protein>
    <recommendedName>
        <fullName evidence="2">SCAN box domain-containing protein</fullName>
    </recommendedName>
</protein>
<comment type="caution">
    <text evidence="3">The sequence shown here is derived from an EMBL/GenBank/DDBJ whole genome shotgun (WGS) entry which is preliminary data.</text>
</comment>
<dbReference type="GO" id="GO:0005634">
    <property type="term" value="C:nucleus"/>
    <property type="evidence" value="ECO:0007669"/>
    <property type="project" value="UniProtKB-SubCell"/>
</dbReference>
<dbReference type="AlphaFoldDB" id="A0A212CRX0"/>
<evidence type="ECO:0000313" key="4">
    <source>
        <dbReference type="Proteomes" id="UP000242450"/>
    </source>
</evidence>
<gene>
    <name evidence="3" type="ORF">Celaphus_00015235</name>
</gene>
<name>A0A212CRX0_CEREH</name>
<comment type="subcellular location">
    <subcellularLocation>
        <location evidence="1">Nucleus</location>
    </subcellularLocation>
</comment>
<feature type="domain" description="SCAN box" evidence="2">
    <location>
        <begin position="44"/>
        <end position="70"/>
    </location>
</feature>
<proteinExistence type="predicted"/>
<dbReference type="Pfam" id="PF02023">
    <property type="entry name" value="SCAN"/>
    <property type="match status" value="1"/>
</dbReference>
<accession>A0A212CRX0</accession>
<keyword evidence="1" id="KW-0539">Nucleus</keyword>
<dbReference type="OrthoDB" id="9909279at2759"/>
<reference evidence="3 4" key="1">
    <citation type="journal article" date="2018" name="Mol. Genet. Genomics">
        <title>The red deer Cervus elaphus genome CerEla1.0: sequencing, annotating, genes, and chromosomes.</title>
        <authorList>
            <person name="Bana N.A."/>
            <person name="Nyiri A."/>
            <person name="Nagy J."/>
            <person name="Frank K."/>
            <person name="Nagy T."/>
            <person name="Steger V."/>
            <person name="Schiller M."/>
            <person name="Lakatos P."/>
            <person name="Sugar L."/>
            <person name="Horn P."/>
            <person name="Barta E."/>
            <person name="Orosz L."/>
        </authorList>
    </citation>
    <scope>NUCLEOTIDE SEQUENCE [LARGE SCALE GENOMIC DNA]</scope>
    <source>
        <strain evidence="3">Hungarian</strain>
    </source>
</reference>
<dbReference type="Proteomes" id="UP000242450">
    <property type="component" value="Chromosome 13"/>
</dbReference>
<evidence type="ECO:0000259" key="2">
    <source>
        <dbReference type="PROSITE" id="PS50804"/>
    </source>
</evidence>
<organism evidence="3 4">
    <name type="scientific">Cervus elaphus hippelaphus</name>
    <name type="common">European red deer</name>
    <dbReference type="NCBI Taxonomy" id="46360"/>
    <lineage>
        <taxon>Eukaryota</taxon>
        <taxon>Metazoa</taxon>
        <taxon>Chordata</taxon>
        <taxon>Craniata</taxon>
        <taxon>Vertebrata</taxon>
        <taxon>Euteleostomi</taxon>
        <taxon>Mammalia</taxon>
        <taxon>Eutheria</taxon>
        <taxon>Laurasiatheria</taxon>
        <taxon>Artiodactyla</taxon>
        <taxon>Ruminantia</taxon>
        <taxon>Pecora</taxon>
        <taxon>Cervidae</taxon>
        <taxon>Cervinae</taxon>
        <taxon>Cervus</taxon>
    </lineage>
</organism>
<evidence type="ECO:0000256" key="1">
    <source>
        <dbReference type="PROSITE-ProRule" id="PRU00187"/>
    </source>
</evidence>
<dbReference type="Gene3D" id="1.10.4020.10">
    <property type="entry name" value="DNA breaking-rejoining enzymes"/>
    <property type="match status" value="1"/>
</dbReference>
<dbReference type="SUPFAM" id="SSF47353">
    <property type="entry name" value="Retrovirus capsid dimerization domain-like"/>
    <property type="match status" value="1"/>
</dbReference>
<sequence length="90" mass="10011">MTRQAKTRSPTALVRNPGENAPLMLAAPSFSLSTRPGGDDSGSEIQIWVRQKHPESRLEAVALVEDLQREPGRQQLQVMVMMSQPDQKTK</sequence>
<dbReference type="InterPro" id="IPR038269">
    <property type="entry name" value="SCAN_sf"/>
</dbReference>